<organism evidence="2 3">
    <name type="scientific">Sagittula stellata (strain ATCC 700073 / DSM 11524 / E-37)</name>
    <dbReference type="NCBI Taxonomy" id="388399"/>
    <lineage>
        <taxon>Bacteria</taxon>
        <taxon>Pseudomonadati</taxon>
        <taxon>Pseudomonadota</taxon>
        <taxon>Alphaproteobacteria</taxon>
        <taxon>Rhodobacterales</taxon>
        <taxon>Roseobacteraceae</taxon>
        <taxon>Sagittula</taxon>
    </lineage>
</organism>
<evidence type="ECO:0000313" key="3">
    <source>
        <dbReference type="Proteomes" id="UP000005713"/>
    </source>
</evidence>
<keyword evidence="1" id="KW-1133">Transmembrane helix</keyword>
<reference evidence="2 3" key="1">
    <citation type="submission" date="2006-06" db="EMBL/GenBank/DDBJ databases">
        <authorList>
            <person name="Moran M.A."/>
            <person name="Ferriera S."/>
            <person name="Johnson J."/>
            <person name="Kravitz S."/>
            <person name="Beeson K."/>
            <person name="Sutton G."/>
            <person name="Rogers Y.-H."/>
            <person name="Friedman R."/>
            <person name="Frazier M."/>
            <person name="Venter J.C."/>
        </authorList>
    </citation>
    <scope>NUCLEOTIDE SEQUENCE [LARGE SCALE GENOMIC DNA]</scope>
    <source>
        <strain evidence="2 3">E-37</strain>
    </source>
</reference>
<dbReference type="OrthoDB" id="7406133at2"/>
<evidence type="ECO:0000256" key="1">
    <source>
        <dbReference type="SAM" id="Phobius"/>
    </source>
</evidence>
<gene>
    <name evidence="2" type="ORF">SSE37_04090</name>
</gene>
<proteinExistence type="predicted"/>
<dbReference type="EMBL" id="AAYA01000004">
    <property type="protein sequence ID" value="EBA08794.1"/>
    <property type="molecule type" value="Genomic_DNA"/>
</dbReference>
<dbReference type="Proteomes" id="UP000005713">
    <property type="component" value="Unassembled WGS sequence"/>
</dbReference>
<name>A3K1J8_SAGS3</name>
<keyword evidence="1" id="KW-0472">Membrane</keyword>
<keyword evidence="1" id="KW-0812">Transmembrane</keyword>
<dbReference type="RefSeq" id="WP_005857608.1">
    <property type="nucleotide sequence ID" value="NZ_AAYA01000004.1"/>
</dbReference>
<comment type="caution">
    <text evidence="2">The sequence shown here is derived from an EMBL/GenBank/DDBJ whole genome shotgun (WGS) entry which is preliminary data.</text>
</comment>
<feature type="transmembrane region" description="Helical" evidence="1">
    <location>
        <begin position="12"/>
        <end position="33"/>
    </location>
</feature>
<evidence type="ECO:0000313" key="2">
    <source>
        <dbReference type="EMBL" id="EBA08794.1"/>
    </source>
</evidence>
<accession>A3K1J8</accession>
<sequence length="201" mass="22177">MWTWILENAAALSVALNAAMLVVWLAYLQLFLVSFRRSNRAVIHIDMAAGQNEDARCIVTNMGADTVYILGVKVDLDCDGDAREALVTDILEEDGPLGGDFRARTNQGPLAGGEAMDIGSFHNIVDRAAARMGEDIRLTTCHSVEITVVVAAQQAHRLLGGHKRYDITREDGALRFRSEDILTRQITSGRRRRLLAREIAC</sequence>
<protein>
    <submittedName>
        <fullName evidence="2">Uncharacterized protein</fullName>
    </submittedName>
</protein>
<keyword evidence="3" id="KW-1185">Reference proteome</keyword>
<dbReference type="AlphaFoldDB" id="A3K1J8"/>
<dbReference type="eggNOG" id="ENOG5032V0A">
    <property type="taxonomic scope" value="Bacteria"/>
</dbReference>